<dbReference type="KEGG" id="mas:Mahau_2010"/>
<dbReference type="Pfam" id="PF01558">
    <property type="entry name" value="POR"/>
    <property type="match status" value="1"/>
</dbReference>
<dbReference type="GO" id="GO:0019164">
    <property type="term" value="F:pyruvate synthase activity"/>
    <property type="evidence" value="ECO:0007669"/>
    <property type="project" value="UniProtKB-EC"/>
</dbReference>
<dbReference type="AlphaFoldDB" id="F4A247"/>
<accession>F4A247</accession>
<dbReference type="STRING" id="697281.Mahau_2010"/>
<keyword evidence="1 3" id="KW-0560">Oxidoreductase</keyword>
<dbReference type="eggNOG" id="COG1014">
    <property type="taxonomic scope" value="Bacteria"/>
</dbReference>
<evidence type="ECO:0000259" key="2">
    <source>
        <dbReference type="Pfam" id="PF01558"/>
    </source>
</evidence>
<protein>
    <submittedName>
        <fullName evidence="3">Pyruvate ferredoxin oxidoreductase, gamma subunit</fullName>
        <ecNumber evidence="3">1.2.7.1</ecNumber>
    </submittedName>
</protein>
<dbReference type="NCBIfam" id="TIGR02175">
    <property type="entry name" value="PorC_KorC"/>
    <property type="match status" value="1"/>
</dbReference>
<dbReference type="SUPFAM" id="SSF53323">
    <property type="entry name" value="Pyruvate-ferredoxin oxidoreductase, PFOR, domain III"/>
    <property type="match status" value="1"/>
</dbReference>
<dbReference type="EC" id="1.2.7.1" evidence="3"/>
<dbReference type="InterPro" id="IPR002869">
    <property type="entry name" value="Pyrv_flavodox_OxRed_cen"/>
</dbReference>
<dbReference type="EMBL" id="CP002360">
    <property type="protein sequence ID" value="AEE97186.1"/>
    <property type="molecule type" value="Genomic_DNA"/>
</dbReference>
<evidence type="ECO:0000256" key="1">
    <source>
        <dbReference type="ARBA" id="ARBA00023002"/>
    </source>
</evidence>
<dbReference type="RefSeq" id="WP_013781614.1">
    <property type="nucleotide sequence ID" value="NC_015520.1"/>
</dbReference>
<dbReference type="InterPro" id="IPR011894">
    <property type="entry name" value="PorC_KorC"/>
</dbReference>
<feature type="domain" description="Pyruvate/ketoisovalerate oxidoreductase catalytic" evidence="2">
    <location>
        <begin position="13"/>
        <end position="187"/>
    </location>
</feature>
<reference evidence="4" key="1">
    <citation type="submission" date="2010-11" db="EMBL/GenBank/DDBJ databases">
        <title>The complete genome of Mahella australiensis DSM 15567.</title>
        <authorList>
            <consortium name="US DOE Joint Genome Institute (JGI-PGF)"/>
            <person name="Lucas S."/>
            <person name="Copeland A."/>
            <person name="Lapidus A."/>
            <person name="Bruce D."/>
            <person name="Goodwin L."/>
            <person name="Pitluck S."/>
            <person name="Kyrpides N."/>
            <person name="Mavromatis K."/>
            <person name="Pagani I."/>
            <person name="Ivanova N."/>
            <person name="Teshima H."/>
            <person name="Brettin T."/>
            <person name="Detter J.C."/>
            <person name="Han C."/>
            <person name="Tapia R."/>
            <person name="Land M."/>
            <person name="Hauser L."/>
            <person name="Markowitz V."/>
            <person name="Cheng J.-F."/>
            <person name="Hugenholtz P."/>
            <person name="Woyke T."/>
            <person name="Wu D."/>
            <person name="Spring S."/>
            <person name="Pukall R."/>
            <person name="Steenblock K."/>
            <person name="Schneider S."/>
            <person name="Klenk H.-P."/>
            <person name="Eisen J.A."/>
        </authorList>
    </citation>
    <scope>NUCLEOTIDE SEQUENCE [LARGE SCALE GENOMIC DNA]</scope>
    <source>
        <strain evidence="4">DSM 15567 / CIP 107919 / 50-1 BON</strain>
    </source>
</reference>
<dbReference type="Proteomes" id="UP000008457">
    <property type="component" value="Chromosome"/>
</dbReference>
<gene>
    <name evidence="3" type="ordered locus">Mahau_2010</name>
</gene>
<keyword evidence="3" id="KW-0670">Pyruvate</keyword>
<proteinExistence type="predicted"/>
<dbReference type="OrthoDB" id="9794954at2"/>
<sequence>MGKMIEIRWHGRGGQGAKTASLLLAEALFNTGKYIQGFPEYGPERSGAPLTAYNRISDEPIRVHSNIYEPDYVVVVDETLLASVDVTAGLKETGGIVVNTPKSPEEIRHYLKDYKGKVGTVDAKKISEEELGRYFPNVPMLGAIMAMTGLVEKEQFIKSMEESFHHKFATKPEVIDGNVRALKRAMEEVRIS</sequence>
<dbReference type="InterPro" id="IPR019752">
    <property type="entry name" value="Pyrv/ketoisovalerate_OxRed_cat"/>
</dbReference>
<dbReference type="PANTHER" id="PTHR43366">
    <property type="entry name" value="PYRUVATE SYNTHASE SUBUNIT PORC"/>
    <property type="match status" value="1"/>
</dbReference>
<organism evidence="3 4">
    <name type="scientific">Mahella australiensis (strain DSM 15567 / CIP 107919 / 50-1 BON)</name>
    <dbReference type="NCBI Taxonomy" id="697281"/>
    <lineage>
        <taxon>Bacteria</taxon>
        <taxon>Bacillati</taxon>
        <taxon>Bacillota</taxon>
        <taxon>Clostridia</taxon>
        <taxon>Thermoanaerobacterales</taxon>
        <taxon>Thermoanaerobacterales Family IV. Incertae Sedis</taxon>
        <taxon>Mahella</taxon>
    </lineage>
</organism>
<reference evidence="3 4" key="2">
    <citation type="journal article" date="2011" name="Stand. Genomic Sci.">
        <title>Complete genome sequence of Mahella australiensis type strain (50-1 BON).</title>
        <authorList>
            <person name="Sikorski J."/>
            <person name="Teshima H."/>
            <person name="Nolan M."/>
            <person name="Lucas S."/>
            <person name="Hammon N."/>
            <person name="Deshpande S."/>
            <person name="Cheng J.F."/>
            <person name="Pitluck S."/>
            <person name="Liolios K."/>
            <person name="Pagani I."/>
            <person name="Ivanova N."/>
            <person name="Huntemann M."/>
            <person name="Mavromatis K."/>
            <person name="Ovchinikova G."/>
            <person name="Pati A."/>
            <person name="Tapia R."/>
            <person name="Han C."/>
            <person name="Goodwin L."/>
            <person name="Chen A."/>
            <person name="Palaniappan K."/>
            <person name="Land M."/>
            <person name="Hauser L."/>
            <person name="Ngatchou-Djao O.D."/>
            <person name="Rohde M."/>
            <person name="Pukall R."/>
            <person name="Spring S."/>
            <person name="Abt B."/>
            <person name="Goker M."/>
            <person name="Detter J.C."/>
            <person name="Woyke T."/>
            <person name="Bristow J."/>
            <person name="Markowitz V."/>
            <person name="Hugenholtz P."/>
            <person name="Eisen J.A."/>
            <person name="Kyrpides N.C."/>
            <person name="Klenk H.P."/>
            <person name="Lapidus A."/>
        </authorList>
    </citation>
    <scope>NUCLEOTIDE SEQUENCE [LARGE SCALE GENOMIC DNA]</scope>
    <source>
        <strain evidence="4">DSM 15567 / CIP 107919 / 50-1 BON</strain>
    </source>
</reference>
<evidence type="ECO:0000313" key="4">
    <source>
        <dbReference type="Proteomes" id="UP000008457"/>
    </source>
</evidence>
<evidence type="ECO:0000313" key="3">
    <source>
        <dbReference type="EMBL" id="AEE97186.1"/>
    </source>
</evidence>
<dbReference type="Gene3D" id="3.40.920.10">
    <property type="entry name" value="Pyruvate-ferredoxin oxidoreductase, PFOR, domain III"/>
    <property type="match status" value="1"/>
</dbReference>
<dbReference type="InterPro" id="IPR051626">
    <property type="entry name" value="Oxidoreductase_gamma_subunit"/>
</dbReference>
<dbReference type="HOGENOM" id="CLU_087284_2_0_9"/>
<keyword evidence="4" id="KW-1185">Reference proteome</keyword>
<name>F4A247_MAHA5</name>
<dbReference type="PANTHER" id="PTHR43366:SF1">
    <property type="entry name" value="PYRUVATE SYNTHASE SUBUNIT PORC"/>
    <property type="match status" value="1"/>
</dbReference>